<dbReference type="InterPro" id="IPR050309">
    <property type="entry name" value="Type-B_Carboxylest/Lipase"/>
</dbReference>
<evidence type="ECO:0000313" key="5">
    <source>
        <dbReference type="EMBL" id="RAO30839.1"/>
    </source>
</evidence>
<dbReference type="InterPro" id="IPR002018">
    <property type="entry name" value="CarbesteraseB"/>
</dbReference>
<dbReference type="EC" id="3.1.1.-" evidence="3"/>
<dbReference type="GO" id="GO:0016787">
    <property type="term" value="F:hydrolase activity"/>
    <property type="evidence" value="ECO:0007669"/>
    <property type="project" value="UniProtKB-KW"/>
</dbReference>
<reference evidence="5 6" key="1">
    <citation type="submission" date="2018-03" db="EMBL/GenBank/DDBJ databases">
        <title>Defining the species Micromonospora saelicesensis and Micromonospora noduli under the framework of genomics.</title>
        <authorList>
            <person name="Riesco R."/>
            <person name="Trujillo M.E."/>
        </authorList>
    </citation>
    <scope>NUCLEOTIDE SEQUENCE [LARGE SCALE GENOMIC DNA]</scope>
    <source>
        <strain evidence="5 6">PSN13</strain>
    </source>
</reference>
<feature type="signal peptide" evidence="3">
    <location>
        <begin position="1"/>
        <end position="24"/>
    </location>
</feature>
<proteinExistence type="inferred from homology"/>
<dbReference type="PROSITE" id="PS00122">
    <property type="entry name" value="CARBOXYLESTERASE_B_1"/>
    <property type="match status" value="1"/>
</dbReference>
<gene>
    <name evidence="5" type="ORF">PSN13_04403</name>
</gene>
<evidence type="ECO:0000313" key="6">
    <source>
        <dbReference type="Proteomes" id="UP000249419"/>
    </source>
</evidence>
<sequence length="537" mass="57231">MRRLSYPRWAVTVGAAVLVGPAMAVGPAAADDDRRSTAVVRTDQGAVRGTVAADHRSFQGIPYASPPVGALRWAPPQPGPIWTGVRDASRPGAACAQLQGLPMDTPSDSEDCLYLNVTTPRSAARTPRPVMIWLHGGDFRFGSGDGYGGQRLAVGGDVIVVTVNYRLGALGFLAHPALAGRDGITGNFGLQDQQAALRWVRRNAAAFGGDPGNVTVFGQSAGATSVCAQLAAPATAGLFHRAIMQSNSCANPVQTRAEAVGAAQEFARRIGCTDPAVVATCLRGRSPARLIETVGYPGAGVDLGPVVDGRTLPVDPADALTTGRLHPVPVLTGMNRDESRLVVWGMERVGLNCPEPPKLNQEPESCPLTDDQYRDQVRAMFGDHAGEVLARYPRDPAHPASVTLGAVLTDHDYAEPVYSAALAFARRMPTFAYEFADEDAPFFTEGPEPTFDTGAYHCAELPYLFTVDYAEALTPTQRRLSDAMVRTWTDFARTGRAGWPRLGSGSSFVRVLAGDGRPGTSDFRAAHSYDFWRSLGR</sequence>
<accession>A0A328NHW7</accession>
<organism evidence="5 6">
    <name type="scientific">Micromonospora saelicesensis</name>
    <dbReference type="NCBI Taxonomy" id="285676"/>
    <lineage>
        <taxon>Bacteria</taxon>
        <taxon>Bacillati</taxon>
        <taxon>Actinomycetota</taxon>
        <taxon>Actinomycetes</taxon>
        <taxon>Micromonosporales</taxon>
        <taxon>Micromonosporaceae</taxon>
        <taxon>Micromonospora</taxon>
    </lineage>
</organism>
<dbReference type="EMBL" id="PYAG01000023">
    <property type="protein sequence ID" value="RAO30839.1"/>
    <property type="molecule type" value="Genomic_DNA"/>
</dbReference>
<comment type="caution">
    <text evidence="5">The sequence shown here is derived from an EMBL/GenBank/DDBJ whole genome shotgun (WGS) entry which is preliminary data.</text>
</comment>
<dbReference type="PANTHER" id="PTHR11559">
    <property type="entry name" value="CARBOXYLESTERASE"/>
    <property type="match status" value="1"/>
</dbReference>
<evidence type="ECO:0000259" key="4">
    <source>
        <dbReference type="Pfam" id="PF00135"/>
    </source>
</evidence>
<dbReference type="InterPro" id="IPR019826">
    <property type="entry name" value="Carboxylesterase_B_AS"/>
</dbReference>
<keyword evidence="2 3" id="KW-0378">Hydrolase</keyword>
<feature type="chain" id="PRO_5039748668" description="Carboxylic ester hydrolase" evidence="3">
    <location>
        <begin position="25"/>
        <end position="537"/>
    </location>
</feature>
<name>A0A328NHW7_9ACTN</name>
<dbReference type="SUPFAM" id="SSF53474">
    <property type="entry name" value="alpha/beta-Hydrolases"/>
    <property type="match status" value="1"/>
</dbReference>
<dbReference type="Pfam" id="PF00135">
    <property type="entry name" value="COesterase"/>
    <property type="match status" value="1"/>
</dbReference>
<dbReference type="InterPro" id="IPR029058">
    <property type="entry name" value="AB_hydrolase_fold"/>
</dbReference>
<dbReference type="Proteomes" id="UP000249419">
    <property type="component" value="Unassembled WGS sequence"/>
</dbReference>
<evidence type="ECO:0000256" key="2">
    <source>
        <dbReference type="ARBA" id="ARBA00022801"/>
    </source>
</evidence>
<dbReference type="RefSeq" id="WP_220090756.1">
    <property type="nucleotide sequence ID" value="NZ_PYAG01000023.1"/>
</dbReference>
<evidence type="ECO:0000256" key="1">
    <source>
        <dbReference type="ARBA" id="ARBA00005964"/>
    </source>
</evidence>
<evidence type="ECO:0000256" key="3">
    <source>
        <dbReference type="RuleBase" id="RU361235"/>
    </source>
</evidence>
<feature type="domain" description="Carboxylesterase type B" evidence="4">
    <location>
        <begin position="37"/>
        <end position="496"/>
    </location>
</feature>
<keyword evidence="3" id="KW-0732">Signal</keyword>
<comment type="similarity">
    <text evidence="1 3">Belongs to the type-B carboxylesterase/lipase family.</text>
</comment>
<protein>
    <recommendedName>
        <fullName evidence="3">Carboxylic ester hydrolase</fullName>
        <ecNumber evidence="3">3.1.1.-</ecNumber>
    </recommendedName>
</protein>
<dbReference type="Gene3D" id="3.40.50.1820">
    <property type="entry name" value="alpha/beta hydrolase"/>
    <property type="match status" value="1"/>
</dbReference>
<dbReference type="AlphaFoldDB" id="A0A328NHW7"/>